<dbReference type="InterPro" id="IPR026026">
    <property type="entry name" value="HIT_Hint"/>
</dbReference>
<evidence type="ECO:0000313" key="3">
    <source>
        <dbReference type="EMBL" id="MBE9608971.1"/>
    </source>
</evidence>
<evidence type="ECO:0000313" key="4">
    <source>
        <dbReference type="Proteomes" id="UP000604481"/>
    </source>
</evidence>
<dbReference type="Gene3D" id="3.30.428.10">
    <property type="entry name" value="HIT-like"/>
    <property type="match status" value="1"/>
</dbReference>
<name>A0A8J7FM73_9NEIS</name>
<dbReference type="EMBL" id="JADFUA010000003">
    <property type="protein sequence ID" value="MBE9608971.1"/>
    <property type="molecule type" value="Genomic_DNA"/>
</dbReference>
<dbReference type="GO" id="GO:0003824">
    <property type="term" value="F:catalytic activity"/>
    <property type="evidence" value="ECO:0007669"/>
    <property type="project" value="InterPro"/>
</dbReference>
<reference evidence="3 4" key="1">
    <citation type="submission" date="2020-10" db="EMBL/GenBank/DDBJ databases">
        <title>The genome sequence of Chitinilyticum litopenaei 4Y14.</title>
        <authorList>
            <person name="Liu Y."/>
        </authorList>
    </citation>
    <scope>NUCLEOTIDE SEQUENCE [LARGE SCALE GENOMIC DNA]</scope>
    <source>
        <strain evidence="3 4">4Y14</strain>
    </source>
</reference>
<feature type="short sequence motif" description="Histidine triad motif" evidence="1">
    <location>
        <begin position="89"/>
        <end position="93"/>
    </location>
</feature>
<comment type="caution">
    <text evidence="3">The sequence shown here is derived from an EMBL/GenBank/DDBJ whole genome shotgun (WGS) entry which is preliminary data.</text>
</comment>
<accession>A0A8J7FM73</accession>
<dbReference type="RefSeq" id="WP_194115494.1">
    <property type="nucleotide sequence ID" value="NZ_JADFUA010000003.1"/>
</dbReference>
<dbReference type="PIRSF" id="PIRSF000714">
    <property type="entry name" value="HIT"/>
    <property type="match status" value="1"/>
</dbReference>
<dbReference type="InterPro" id="IPR011146">
    <property type="entry name" value="HIT-like"/>
</dbReference>
<dbReference type="Pfam" id="PF01230">
    <property type="entry name" value="HIT"/>
    <property type="match status" value="1"/>
</dbReference>
<evidence type="ECO:0000256" key="1">
    <source>
        <dbReference type="PROSITE-ProRule" id="PRU00464"/>
    </source>
</evidence>
<dbReference type="AlphaFoldDB" id="A0A8J7FM73"/>
<dbReference type="Proteomes" id="UP000604481">
    <property type="component" value="Unassembled WGS sequence"/>
</dbReference>
<protein>
    <submittedName>
        <fullName evidence="3">HIT family protein</fullName>
    </submittedName>
</protein>
<feature type="domain" description="HIT" evidence="2">
    <location>
        <begin position="3"/>
        <end position="104"/>
    </location>
</feature>
<keyword evidence="4" id="KW-1185">Reference proteome</keyword>
<dbReference type="SUPFAM" id="SSF54197">
    <property type="entry name" value="HIT-like"/>
    <property type="match status" value="1"/>
</dbReference>
<proteinExistence type="predicted"/>
<evidence type="ECO:0000259" key="2">
    <source>
        <dbReference type="PROSITE" id="PS51084"/>
    </source>
</evidence>
<organism evidence="3 4">
    <name type="scientific">Chitinilyticum piscinae</name>
    <dbReference type="NCBI Taxonomy" id="2866724"/>
    <lineage>
        <taxon>Bacteria</taxon>
        <taxon>Pseudomonadati</taxon>
        <taxon>Pseudomonadota</taxon>
        <taxon>Betaproteobacteria</taxon>
        <taxon>Neisseriales</taxon>
        <taxon>Chitinibacteraceae</taxon>
        <taxon>Chitinilyticum</taxon>
    </lineage>
</organism>
<dbReference type="InterPro" id="IPR036265">
    <property type="entry name" value="HIT-like_sf"/>
</dbReference>
<gene>
    <name evidence="3" type="ORF">INR99_06400</name>
</gene>
<dbReference type="PROSITE" id="PS51084">
    <property type="entry name" value="HIT_2"/>
    <property type="match status" value="1"/>
</dbReference>
<sequence>MTSHCPLCADAGGDLLWQDEFCRVILPNEPDYPGFCRVVLNAHLAEMTDLTLSDRERLMRVVYAVESAVRDTLQPDKINLAALGNVVPHLHWHIIARWRDDRHFPAPVWASPVRTAVHHPGEVALAALRQRLAELQP</sequence>